<dbReference type="EMBL" id="SGXA01000003">
    <property type="protein sequence ID" value="RZS68979.1"/>
    <property type="molecule type" value="Genomic_DNA"/>
</dbReference>
<dbReference type="RefSeq" id="WP_130543350.1">
    <property type="nucleotide sequence ID" value="NZ_CP042431.1"/>
</dbReference>
<feature type="compositionally biased region" description="Pro residues" evidence="1">
    <location>
        <begin position="209"/>
        <end position="223"/>
    </location>
</feature>
<evidence type="ECO:0000256" key="1">
    <source>
        <dbReference type="SAM" id="MobiDB-lite"/>
    </source>
</evidence>
<evidence type="ECO:0000313" key="2">
    <source>
        <dbReference type="EMBL" id="RZS68979.1"/>
    </source>
</evidence>
<reference evidence="2 3" key="1">
    <citation type="submission" date="2019-02" db="EMBL/GenBank/DDBJ databases">
        <title>Genomic Encyclopedia of Type Strains, Phase IV (KMG-IV): sequencing the most valuable type-strain genomes for metagenomic binning, comparative biology and taxonomic classification.</title>
        <authorList>
            <person name="Goeker M."/>
        </authorList>
    </citation>
    <scope>NUCLEOTIDE SEQUENCE [LARGE SCALE GENOMIC DNA]</scope>
    <source>
        <strain evidence="2 3">DSM 18116</strain>
    </source>
</reference>
<comment type="caution">
    <text evidence="2">The sequence shown here is derived from an EMBL/GenBank/DDBJ whole genome shotgun (WGS) entry which is preliminary data.</text>
</comment>
<gene>
    <name evidence="2" type="ORF">EV199_4803</name>
</gene>
<proteinExistence type="predicted"/>
<dbReference type="AlphaFoldDB" id="A0A4Q7MQG8"/>
<feature type="compositionally biased region" description="Pro residues" evidence="1">
    <location>
        <begin position="308"/>
        <end position="321"/>
    </location>
</feature>
<organism evidence="2 3">
    <name type="scientific">Pseudobacter ginsenosidimutans</name>
    <dbReference type="NCBI Taxonomy" id="661488"/>
    <lineage>
        <taxon>Bacteria</taxon>
        <taxon>Pseudomonadati</taxon>
        <taxon>Bacteroidota</taxon>
        <taxon>Chitinophagia</taxon>
        <taxon>Chitinophagales</taxon>
        <taxon>Chitinophagaceae</taxon>
        <taxon>Pseudobacter</taxon>
    </lineage>
</organism>
<accession>A0A4Q7MQG8</accession>
<protein>
    <submittedName>
        <fullName evidence="2">Uncharacterized protein</fullName>
    </submittedName>
</protein>
<dbReference type="Proteomes" id="UP000293874">
    <property type="component" value="Unassembled WGS sequence"/>
</dbReference>
<dbReference type="PROSITE" id="PS51257">
    <property type="entry name" value="PROKAR_LIPOPROTEIN"/>
    <property type="match status" value="1"/>
</dbReference>
<name>A0A4Q7MQG8_9BACT</name>
<sequence>MKFSKLSITICIIIFLVGCSKTGDYTPVSSGAKNSLLNPPPPIFANAIGQYEGYLQIITTNPSNQSALAVVNATLSEIKYAALVKHNIDLELEFGTDNIGILLFGLLEVAKERHIQGGGTIGTYDQFPAPEYYLTPSGDPMDCVLSAISAVIGIADAKALYRSVLAGASRQTVIAAVKLIGRRVATVVNVAIMVYNVIKCFWPSVEEPPPPPPLVSSPTPNPNPGSGSGAGSGFSYIPHSFFNSDREFFDQHKNDIINYLMTKQSMSQLVAEQVVEMVYTCGGDPAVIGTAWVEDYFSEAGSYDDGPVPGPGPGPGGPPNP</sequence>
<feature type="region of interest" description="Disordered" evidence="1">
    <location>
        <begin position="299"/>
        <end position="321"/>
    </location>
</feature>
<keyword evidence="3" id="KW-1185">Reference proteome</keyword>
<feature type="region of interest" description="Disordered" evidence="1">
    <location>
        <begin position="209"/>
        <end position="229"/>
    </location>
</feature>
<evidence type="ECO:0000313" key="3">
    <source>
        <dbReference type="Proteomes" id="UP000293874"/>
    </source>
</evidence>